<comment type="caution">
    <text evidence="4">The sequence shown here is derived from an EMBL/GenBank/DDBJ whole genome shotgun (WGS) entry which is preliminary data.</text>
</comment>
<feature type="compositionally biased region" description="Polar residues" evidence="1">
    <location>
        <begin position="604"/>
        <end position="614"/>
    </location>
</feature>
<dbReference type="InterPro" id="IPR025164">
    <property type="entry name" value="Toastrack_DUF4097"/>
</dbReference>
<feature type="domain" description="DUF4097" evidence="3">
    <location>
        <begin position="407"/>
        <end position="616"/>
    </location>
</feature>
<dbReference type="Pfam" id="PF13349">
    <property type="entry name" value="DUF4097"/>
    <property type="match status" value="1"/>
</dbReference>
<dbReference type="Proteomes" id="UP000288429">
    <property type="component" value="Unassembled WGS sequence"/>
</dbReference>
<dbReference type="AlphaFoldDB" id="A0A428TBF6"/>
<feature type="region of interest" description="Disordered" evidence="1">
    <location>
        <begin position="583"/>
        <end position="616"/>
    </location>
</feature>
<organism evidence="4 5">
    <name type="scientific">Fusarium ambrosium</name>
    <dbReference type="NCBI Taxonomy" id="131363"/>
    <lineage>
        <taxon>Eukaryota</taxon>
        <taxon>Fungi</taxon>
        <taxon>Dikarya</taxon>
        <taxon>Ascomycota</taxon>
        <taxon>Pezizomycotina</taxon>
        <taxon>Sordariomycetes</taxon>
        <taxon>Hypocreomycetidae</taxon>
        <taxon>Hypocreales</taxon>
        <taxon>Nectriaceae</taxon>
        <taxon>Fusarium</taxon>
        <taxon>Fusarium solani species complex</taxon>
    </lineage>
</organism>
<feature type="compositionally biased region" description="Basic and acidic residues" evidence="1">
    <location>
        <begin position="145"/>
        <end position="154"/>
    </location>
</feature>
<keyword evidence="5" id="KW-1185">Reference proteome</keyword>
<feature type="compositionally biased region" description="Low complexity" evidence="1">
    <location>
        <begin position="31"/>
        <end position="41"/>
    </location>
</feature>
<evidence type="ECO:0000256" key="1">
    <source>
        <dbReference type="SAM" id="MobiDB-lite"/>
    </source>
</evidence>
<reference evidence="4 5" key="1">
    <citation type="submission" date="2017-06" db="EMBL/GenBank/DDBJ databases">
        <title>Cmopartive genomic analysis of Ambrosia Fusariam Clade fungi.</title>
        <authorList>
            <person name="Stajich J.E."/>
            <person name="Carrillo J."/>
            <person name="Kijimoto T."/>
            <person name="Eskalen A."/>
            <person name="O'Donnell K."/>
            <person name="Kasson M."/>
        </authorList>
    </citation>
    <scope>NUCLEOTIDE SEQUENCE [LARGE SCALE GENOMIC DNA]</scope>
    <source>
        <strain evidence="4 5">NRRL 20438</strain>
    </source>
</reference>
<gene>
    <name evidence="4" type="ORF">CDV31_012223</name>
</gene>
<name>A0A428TBF6_9HYPO</name>
<dbReference type="EMBL" id="NIZV01000222">
    <property type="protein sequence ID" value="RSL99357.1"/>
    <property type="molecule type" value="Genomic_DNA"/>
</dbReference>
<evidence type="ECO:0000256" key="2">
    <source>
        <dbReference type="SAM" id="Phobius"/>
    </source>
</evidence>
<evidence type="ECO:0000259" key="3">
    <source>
        <dbReference type="Pfam" id="PF13349"/>
    </source>
</evidence>
<evidence type="ECO:0000313" key="5">
    <source>
        <dbReference type="Proteomes" id="UP000288429"/>
    </source>
</evidence>
<keyword evidence="2" id="KW-1133">Transmembrane helix</keyword>
<feature type="compositionally biased region" description="Polar residues" evidence="1">
    <location>
        <begin position="104"/>
        <end position="118"/>
    </location>
</feature>
<keyword evidence="2" id="KW-0472">Membrane</keyword>
<accession>A0A428TBF6</accession>
<feature type="compositionally biased region" description="Low complexity" evidence="1">
    <location>
        <begin position="72"/>
        <end position="92"/>
    </location>
</feature>
<feature type="region of interest" description="Disordered" evidence="1">
    <location>
        <begin position="1"/>
        <end position="154"/>
    </location>
</feature>
<proteinExistence type="predicted"/>
<feature type="transmembrane region" description="Helical" evidence="2">
    <location>
        <begin position="171"/>
        <end position="189"/>
    </location>
</feature>
<keyword evidence="2" id="KW-0812">Transmembrane</keyword>
<protein>
    <recommendedName>
        <fullName evidence="3">DUF4097 domain-containing protein</fullName>
    </recommendedName>
</protein>
<feature type="compositionally biased region" description="Basic and acidic residues" evidence="1">
    <location>
        <begin position="57"/>
        <end position="71"/>
    </location>
</feature>
<evidence type="ECO:0000313" key="4">
    <source>
        <dbReference type="EMBL" id="RSL99357.1"/>
    </source>
</evidence>
<sequence length="624" mass="67789">MPAAPYSDNLYSAADDDNSEALSPTDGYFHASSASSSSRPRPLVPNILVEDPTLASRESKAWEAERERRLLSSDAAAGASSSSDQSRAMASSPLIQHEAPPAYSPSSPTNYSTFSPMGQVQEHHPRVEEQQPLLSHGPESMSSPPHEEPSRWTRLRTSIEKTNLRRKFRTILGTFVILSVIIILLGIFFDDSSNWEPPDYINDGPIGSHGEFTWNPSRICLDTPHTFPKTTTSLRFDRSSNLEIVQTVQRDHGHRGARPHVSGEVILQPAKDSSSPAIELQVISNDKNLGVHVHFDEKTQLFKMITPDTIDWDSSEAPCIQIRATIHVPQKSTIKALKINTLHLNFDVETGFDLQVLTSTVIRSAIGHINTPAVAPKKAAVPYTLSSREINIHTASGKVKGWYPLYDLLDIDTVSGDISVNVGPQPAEGEKPATLRVHSASGQIEVHEPLGQTKDSLPPRDYIVNVGTASGDITADVAASSHARFESQSGDFKLRILPILDSSTNPALETDTKSGTSEVTILEPFWTTTTVTGGDKTPPPALSALKSKHDSISGTIKLQYPSSWEGHVSAQTVSGSQDVRGRGLEVTHEGGPFARRTRGRKGDGNSQMDVSSVSGDEYVLVGEE</sequence>